<feature type="transmembrane region" description="Helical" evidence="7">
    <location>
        <begin position="140"/>
        <end position="161"/>
    </location>
</feature>
<dbReference type="SMART" id="SM00382">
    <property type="entry name" value="AAA"/>
    <property type="match status" value="1"/>
</dbReference>
<feature type="domain" description="ABC transmembrane type-1" evidence="9">
    <location>
        <begin position="33"/>
        <end position="315"/>
    </location>
</feature>
<proteinExistence type="predicted"/>
<dbReference type="SUPFAM" id="SSF90123">
    <property type="entry name" value="ABC transporter transmembrane region"/>
    <property type="match status" value="1"/>
</dbReference>
<dbReference type="InterPro" id="IPR003439">
    <property type="entry name" value="ABC_transporter-like_ATP-bd"/>
</dbReference>
<protein>
    <submittedName>
        <fullName evidence="10">ABC transporter ATP-binding protein/permease</fullName>
    </submittedName>
</protein>
<name>A0ABY8AGF4_9ACTN</name>
<dbReference type="EMBL" id="CP095749">
    <property type="protein sequence ID" value="WEB44053.1"/>
    <property type="molecule type" value="Genomic_DNA"/>
</dbReference>
<dbReference type="GO" id="GO:0005524">
    <property type="term" value="F:ATP binding"/>
    <property type="evidence" value="ECO:0007669"/>
    <property type="project" value="UniProtKB-KW"/>
</dbReference>
<keyword evidence="4 10" id="KW-0067">ATP-binding</keyword>
<dbReference type="CDD" id="cd07346">
    <property type="entry name" value="ABC_6TM_exporters"/>
    <property type="match status" value="1"/>
</dbReference>
<dbReference type="InterPro" id="IPR036640">
    <property type="entry name" value="ABC1_TM_sf"/>
</dbReference>
<dbReference type="PROSITE" id="PS50929">
    <property type="entry name" value="ABC_TM1F"/>
    <property type="match status" value="1"/>
</dbReference>
<evidence type="ECO:0000256" key="2">
    <source>
        <dbReference type="ARBA" id="ARBA00022692"/>
    </source>
</evidence>
<dbReference type="InterPro" id="IPR027417">
    <property type="entry name" value="P-loop_NTPase"/>
</dbReference>
<feature type="domain" description="ABC transporter" evidence="8">
    <location>
        <begin position="346"/>
        <end position="579"/>
    </location>
</feature>
<keyword evidence="5 7" id="KW-1133">Transmembrane helix</keyword>
<dbReference type="InterPro" id="IPR003593">
    <property type="entry name" value="AAA+_ATPase"/>
</dbReference>
<keyword evidence="6 7" id="KW-0472">Membrane</keyword>
<feature type="transmembrane region" description="Helical" evidence="7">
    <location>
        <begin position="286"/>
        <end position="307"/>
    </location>
</feature>
<feature type="transmembrane region" description="Helical" evidence="7">
    <location>
        <begin position="71"/>
        <end position="94"/>
    </location>
</feature>
<dbReference type="Gene3D" id="1.20.1560.10">
    <property type="entry name" value="ABC transporter type 1, transmembrane domain"/>
    <property type="match status" value="1"/>
</dbReference>
<evidence type="ECO:0000256" key="1">
    <source>
        <dbReference type="ARBA" id="ARBA00004651"/>
    </source>
</evidence>
<organism evidence="10 11">
    <name type="scientific">Streptomyces yunnanensis</name>
    <dbReference type="NCBI Taxonomy" id="156453"/>
    <lineage>
        <taxon>Bacteria</taxon>
        <taxon>Bacillati</taxon>
        <taxon>Actinomycetota</taxon>
        <taxon>Actinomycetes</taxon>
        <taxon>Kitasatosporales</taxon>
        <taxon>Streptomycetaceae</taxon>
        <taxon>Streptomyces</taxon>
    </lineage>
</organism>
<comment type="subcellular location">
    <subcellularLocation>
        <location evidence="1">Cell membrane</location>
        <topology evidence="1">Multi-pass membrane protein</topology>
    </subcellularLocation>
</comment>
<dbReference type="RefSeq" id="WP_275310324.1">
    <property type="nucleotide sequence ID" value="NZ_CP095749.1"/>
</dbReference>
<evidence type="ECO:0000259" key="8">
    <source>
        <dbReference type="PROSITE" id="PS50893"/>
    </source>
</evidence>
<evidence type="ECO:0000256" key="3">
    <source>
        <dbReference type="ARBA" id="ARBA00022741"/>
    </source>
</evidence>
<keyword evidence="11" id="KW-1185">Reference proteome</keyword>
<dbReference type="Gene3D" id="3.40.50.300">
    <property type="entry name" value="P-loop containing nucleotide triphosphate hydrolases"/>
    <property type="match status" value="1"/>
</dbReference>
<dbReference type="InterPro" id="IPR017871">
    <property type="entry name" value="ABC_transporter-like_CS"/>
</dbReference>
<sequence length="586" mass="62824">MSDQHTRQQPGLSGKITGGPLFRILRPVVAPTAVAVAIQAAGSLCSVIPFFALLDLAEGLTHHQDVSRPLLWFIAGLGIQSTCSFVALLITHFADVELQATLRRTLSAKLGRLPLGWFGAHSSGRVRQIVQNDVDSLHQLVAHTLVESVACVLTPAAGLLFCFAVDWRLGLAVIAPMVLYFTVFSALSQTGSREIMARVSAELAVVSAAVTDYFRGVVVLKVFGKAGEKYGRFTAVSERFREEFTGLVRPAMRAQAVASVFLTASVMACSVFAVGVWSVQQGWTRAASLLVVSAVAMMLPAAILTVATSAQARADAAEAAGRIVRLLDEPELPATDREAELRDATVEVRDVGFGYRAEEPVLHDITLTFPARTTTALVGPSGAGKSTLTALLVRFHDVDRGQIRIGGVDVRDIPTRQLYRTVGVLLQQPQLPAVSVADNIALGRPAATRAEVERAAREALIHDRILALPNGYDSVVGTDARLSGGEAQRIAIARLLLADTPVLVLDEATSAIDPDAAALLNAALRRLTADRTVIVITHRLDSTKEADNTVVLEHGRVVEQGTHAQLLEHGGVYARMWNDDFCEVTR</sequence>
<evidence type="ECO:0000256" key="5">
    <source>
        <dbReference type="ARBA" id="ARBA00022989"/>
    </source>
</evidence>
<feature type="transmembrane region" description="Helical" evidence="7">
    <location>
        <begin position="28"/>
        <end position="51"/>
    </location>
</feature>
<dbReference type="PANTHER" id="PTHR24221">
    <property type="entry name" value="ATP-BINDING CASSETTE SUB-FAMILY B"/>
    <property type="match status" value="1"/>
</dbReference>
<evidence type="ECO:0000313" key="11">
    <source>
        <dbReference type="Proteomes" id="UP001218629"/>
    </source>
</evidence>
<evidence type="ECO:0000256" key="7">
    <source>
        <dbReference type="SAM" id="Phobius"/>
    </source>
</evidence>
<dbReference type="SUPFAM" id="SSF52540">
    <property type="entry name" value="P-loop containing nucleoside triphosphate hydrolases"/>
    <property type="match status" value="1"/>
</dbReference>
<dbReference type="PROSITE" id="PS00211">
    <property type="entry name" value="ABC_TRANSPORTER_1"/>
    <property type="match status" value="1"/>
</dbReference>
<keyword evidence="2 7" id="KW-0812">Transmembrane</keyword>
<feature type="transmembrane region" description="Helical" evidence="7">
    <location>
        <begin position="167"/>
        <end position="188"/>
    </location>
</feature>
<dbReference type="InterPro" id="IPR039421">
    <property type="entry name" value="Type_1_exporter"/>
</dbReference>
<gene>
    <name evidence="10" type="ORF">MOV08_35405</name>
</gene>
<dbReference type="Proteomes" id="UP001218629">
    <property type="component" value="Chromosome"/>
</dbReference>
<feature type="transmembrane region" description="Helical" evidence="7">
    <location>
        <begin position="256"/>
        <end position="280"/>
    </location>
</feature>
<evidence type="ECO:0000313" key="10">
    <source>
        <dbReference type="EMBL" id="WEB44053.1"/>
    </source>
</evidence>
<keyword evidence="3" id="KW-0547">Nucleotide-binding</keyword>
<accession>A0ABY8AGF4</accession>
<dbReference type="PANTHER" id="PTHR24221:SF654">
    <property type="entry name" value="ATP-BINDING CASSETTE SUB-FAMILY B MEMBER 6"/>
    <property type="match status" value="1"/>
</dbReference>
<evidence type="ECO:0000256" key="6">
    <source>
        <dbReference type="ARBA" id="ARBA00023136"/>
    </source>
</evidence>
<reference evidence="10 11" key="1">
    <citation type="submission" date="2022-03" db="EMBL/GenBank/DDBJ databases">
        <title>Streptomyces yunnanensis P86,complete genome.</title>
        <authorList>
            <person name="Chen S."/>
            <person name="Zhang Q."/>
        </authorList>
    </citation>
    <scope>NUCLEOTIDE SEQUENCE [LARGE SCALE GENOMIC DNA]</scope>
    <source>
        <strain evidence="10 11">P86</strain>
    </source>
</reference>
<evidence type="ECO:0000256" key="4">
    <source>
        <dbReference type="ARBA" id="ARBA00022840"/>
    </source>
</evidence>
<evidence type="ECO:0000259" key="9">
    <source>
        <dbReference type="PROSITE" id="PS50929"/>
    </source>
</evidence>
<dbReference type="PROSITE" id="PS50893">
    <property type="entry name" value="ABC_TRANSPORTER_2"/>
    <property type="match status" value="1"/>
</dbReference>
<dbReference type="Pfam" id="PF00005">
    <property type="entry name" value="ABC_tran"/>
    <property type="match status" value="1"/>
</dbReference>
<dbReference type="Pfam" id="PF00664">
    <property type="entry name" value="ABC_membrane"/>
    <property type="match status" value="1"/>
</dbReference>
<dbReference type="InterPro" id="IPR011527">
    <property type="entry name" value="ABC1_TM_dom"/>
</dbReference>